<dbReference type="AlphaFoldDB" id="A0A939JBQ0"/>
<proteinExistence type="predicted"/>
<dbReference type="EMBL" id="JAFLQZ010000002">
    <property type="protein sequence ID" value="MBO0357013.1"/>
    <property type="molecule type" value="Genomic_DNA"/>
</dbReference>
<evidence type="ECO:0008006" key="5">
    <source>
        <dbReference type="Google" id="ProtNLM"/>
    </source>
</evidence>
<accession>A0A939JBQ0</accession>
<name>A0A939JBQ0_9BACT</name>
<feature type="signal peptide" evidence="2">
    <location>
        <begin position="1"/>
        <end position="21"/>
    </location>
</feature>
<evidence type="ECO:0000256" key="2">
    <source>
        <dbReference type="SAM" id="SignalP"/>
    </source>
</evidence>
<keyword evidence="4" id="KW-1185">Reference proteome</keyword>
<evidence type="ECO:0000313" key="3">
    <source>
        <dbReference type="EMBL" id="MBO0357013.1"/>
    </source>
</evidence>
<sequence>MKSAFALVLLSAGLTATSAIAQTKTATKPAAAKTSAAKVSSKTSTATKPAATRTTTTARPAAKPVAKPAAQPAAKPAPTTPAPATPPPASSPKLEIPGVAPQQAPSFAKGTIGVNLGLGLGNGYGYGYSGLGGSLHSSPAISLSVEKGILEGIGPGVISVGGLVGYKSDSYTWDILGNDYKSTWSNIYIAARGAYHYNFTDNPKVDTYAGVSLAARITRYSTNYSDNSIGDYANKTRLEGGIFLGGRYLFTDKLGAFAELGYDMSYLKLGLTSKF</sequence>
<feature type="compositionally biased region" description="Pro residues" evidence="1">
    <location>
        <begin position="78"/>
        <end position="90"/>
    </location>
</feature>
<reference evidence="3" key="1">
    <citation type="submission" date="2021-03" db="EMBL/GenBank/DDBJ databases">
        <authorList>
            <person name="Kim M.K."/>
        </authorList>
    </citation>
    <scope>NUCLEOTIDE SEQUENCE</scope>
    <source>
        <strain evidence="3">BT186</strain>
    </source>
</reference>
<dbReference type="Proteomes" id="UP000664144">
    <property type="component" value="Unassembled WGS sequence"/>
</dbReference>
<gene>
    <name evidence="3" type="ORF">J0X19_03570</name>
</gene>
<organism evidence="3 4">
    <name type="scientific">Hymenobacter telluris</name>
    <dbReference type="NCBI Taxonomy" id="2816474"/>
    <lineage>
        <taxon>Bacteria</taxon>
        <taxon>Pseudomonadati</taxon>
        <taxon>Bacteroidota</taxon>
        <taxon>Cytophagia</taxon>
        <taxon>Cytophagales</taxon>
        <taxon>Hymenobacteraceae</taxon>
        <taxon>Hymenobacter</taxon>
    </lineage>
</organism>
<keyword evidence="2" id="KW-0732">Signal</keyword>
<feature type="compositionally biased region" description="Low complexity" evidence="1">
    <location>
        <begin position="23"/>
        <end position="77"/>
    </location>
</feature>
<feature type="region of interest" description="Disordered" evidence="1">
    <location>
        <begin position="23"/>
        <end position="95"/>
    </location>
</feature>
<feature type="chain" id="PRO_5037589189" description="Outer membrane protein beta-barrel domain-containing protein" evidence="2">
    <location>
        <begin position="22"/>
        <end position="275"/>
    </location>
</feature>
<comment type="caution">
    <text evidence="3">The sequence shown here is derived from an EMBL/GenBank/DDBJ whole genome shotgun (WGS) entry which is preliminary data.</text>
</comment>
<evidence type="ECO:0000313" key="4">
    <source>
        <dbReference type="Proteomes" id="UP000664144"/>
    </source>
</evidence>
<protein>
    <recommendedName>
        <fullName evidence="5">Outer membrane protein beta-barrel domain-containing protein</fullName>
    </recommendedName>
</protein>
<dbReference type="RefSeq" id="WP_206981200.1">
    <property type="nucleotide sequence ID" value="NZ_JAFLQZ010000002.1"/>
</dbReference>
<evidence type="ECO:0000256" key="1">
    <source>
        <dbReference type="SAM" id="MobiDB-lite"/>
    </source>
</evidence>